<feature type="compositionally biased region" description="Acidic residues" evidence="6">
    <location>
        <begin position="274"/>
        <end position="301"/>
    </location>
</feature>
<dbReference type="GO" id="GO:0000127">
    <property type="term" value="C:transcription factor TFIIIC complex"/>
    <property type="evidence" value="ECO:0007669"/>
    <property type="project" value="InterPro"/>
</dbReference>
<dbReference type="Pfam" id="PF04182">
    <property type="entry name" value="B-block_TFIIIC"/>
    <property type="match status" value="1"/>
</dbReference>
<feature type="domain" description="Transcription factor tau subunit sfc3/Tfc3 C-terminal" evidence="8">
    <location>
        <begin position="795"/>
        <end position="1182"/>
    </location>
</feature>
<name>C4QVY0_KOMPG</name>
<evidence type="ECO:0000256" key="6">
    <source>
        <dbReference type="SAM" id="MobiDB-lite"/>
    </source>
</evidence>
<keyword evidence="4" id="KW-0804">Transcription</keyword>
<proteinExistence type="predicted"/>
<dbReference type="FunCoup" id="C4QVY0">
    <property type="interactions" value="24"/>
</dbReference>
<dbReference type="RefSeq" id="XP_002489684.1">
    <property type="nucleotide sequence ID" value="XM_002489639.1"/>
</dbReference>
<dbReference type="InterPro" id="IPR007309">
    <property type="entry name" value="TFIIIC_Bblock-bd"/>
</dbReference>
<comment type="subcellular location">
    <subcellularLocation>
        <location evidence="1">Nucleus</location>
    </subcellularLocation>
</comment>
<dbReference type="GO" id="GO:0003677">
    <property type="term" value="F:DNA binding"/>
    <property type="evidence" value="ECO:0007669"/>
    <property type="project" value="UniProtKB-KW"/>
</dbReference>
<evidence type="ECO:0000256" key="4">
    <source>
        <dbReference type="ARBA" id="ARBA00023163"/>
    </source>
</evidence>
<keyword evidence="2" id="KW-0597">Phosphoprotein</keyword>
<dbReference type="GO" id="GO:0005634">
    <property type="term" value="C:nucleus"/>
    <property type="evidence" value="ECO:0007669"/>
    <property type="project" value="UniProtKB-SubCell"/>
</dbReference>
<evidence type="ECO:0000259" key="8">
    <source>
        <dbReference type="Pfam" id="PF20222"/>
    </source>
</evidence>
<dbReference type="HOGENOM" id="CLU_005481_0_0_1"/>
<dbReference type="InParanoid" id="C4QVY0"/>
<feature type="region of interest" description="Disordered" evidence="6">
    <location>
        <begin position="707"/>
        <end position="727"/>
    </location>
</feature>
<dbReference type="EMBL" id="FN392319">
    <property type="protein sequence ID" value="CAY67403.1"/>
    <property type="molecule type" value="Genomic_DNA"/>
</dbReference>
<evidence type="ECO:0000256" key="3">
    <source>
        <dbReference type="ARBA" id="ARBA00023125"/>
    </source>
</evidence>
<evidence type="ECO:0000259" key="7">
    <source>
        <dbReference type="Pfam" id="PF04182"/>
    </source>
</evidence>
<feature type="region of interest" description="Disordered" evidence="6">
    <location>
        <begin position="271"/>
        <end position="306"/>
    </location>
</feature>
<sequence length="1225" mass="139586">MVSTPKEIVEYTINELCLIGSNGASLEELWTIVVQKQPELDEFFKSICWSWLIEDHDFEVYLKKNELLLIKTSYKDVKNTEGLIVKASENREWLFLTGMPKFENPVTPLLFELLHAIAQSREHGIRSTDLAKKTGQDLKSFTSRFKFLKDYNLIERISLREGKTMTNFIFHSKFYDKNKLRAHDTIYLKEKKLNTMSNIVSLVKQAPNQIRGVSDIAKQLGLSGPKGRAKMYRYIDVILEQGSLKQVYLSGFGSQLLKAVEYVKDLEISNVPESDIEDVPDNDEGEEPDDEGEPGAIEEEPITGSSNQLSEAKIEELMPNFTPGFSIFNCMGAAIHNSGMNGLSSMQLDKMAVGEDAGRIMGRLSAYIVKTENQLRKGFKNGDLECVRVIDFSGKMKFNKFYTASNLMKMKNLDPIPYGDEFSSLPEYLLKDKTLTQVSCAHFKDPSSALDIVTCKDGVRRLHWQGYPGTFLLGNKLPKEKRDYSLVTDNTATPVIEVPSLTKKGRPKKGVLKVTKTSPLSQSETAEPETEPEPESEQFTEQTTRTSNFNINFDLLNKNTPFSEKILGLFDNPLTLAYRRRQGILDLLRKSDGAALLDVSFVHQLDKRISNTTASSDRRTIIRDFEFLTKEGEAILESFEMECNNGRRKRKLLMLDLKNKPTPQAIEKAKLQAERVSYSMPSGDLSVTEKDITFHFPFIRNRASKIKPEPVTSSESNALRSHESDNSTRVKILNEPPLRVSRSKKRAEPENGNQIEKFVRKTKRRKKLSETENKSKHELQARRTRRLINLDKNIGLVLLRAVIISKSLSQNGLFPLWDKIAKLFDDKASTQVLKRSWDRLRKLVGSKTIQRMTNIWKKILISAIKDRRVTRDTVLNHDLRRFVELWRESDGVSFGHITSLYEDIEENYNEFEFVKDPETEDPLFFFKSSISFVERENFVKGLSFGVPIDVNGDKIESKQVEDESSSIEKLKSTLKAIFATPKEDFSSTIANNITSKYSESMIHEALTSLEKDRQIVFLGTDAPVKFALSEKVISSMTSKLPYSFFQDSVEFVNVLSNLFKNQQGMLLSPITPDYTIPVILSFMIKKNIHVIRVDNSIDNLFTGYTSRTIDRKKLESDFIITPGSRSLEAMKPRHVPVPVDVPCSMLWIGVNGNINTKIWTNLVCSIVSNVEKRPGVVLDIIHEPLRPCITKRELKLILDWLVAKGIFREGLDNGYWATERWNIGI</sequence>
<dbReference type="InterPro" id="IPR046488">
    <property type="entry name" value="Sfc3/Tfc3_C"/>
</dbReference>
<dbReference type="AlphaFoldDB" id="C4QVY0"/>
<feature type="compositionally biased region" description="Acidic residues" evidence="6">
    <location>
        <begin position="526"/>
        <end position="538"/>
    </location>
</feature>
<dbReference type="eggNOG" id="ENOG502QVPM">
    <property type="taxonomic scope" value="Eukaryota"/>
</dbReference>
<dbReference type="PANTHER" id="PTHR15180">
    <property type="entry name" value="GENERAL TRANSCRIPTION FACTOR 3C POLYPEPTIDE 1"/>
    <property type="match status" value="1"/>
</dbReference>
<dbReference type="CDD" id="cd16169">
    <property type="entry name" value="Tau138_eWH"/>
    <property type="match status" value="1"/>
</dbReference>
<dbReference type="InterPro" id="IPR035625">
    <property type="entry name" value="Tfc3-like_eWH"/>
</dbReference>
<dbReference type="GeneID" id="8197562"/>
<dbReference type="Proteomes" id="UP000000314">
    <property type="component" value="Chromosome 1"/>
</dbReference>
<dbReference type="OMA" id="MSSMIQR"/>
<dbReference type="OrthoDB" id="68020at2759"/>
<keyword evidence="5" id="KW-0539">Nucleus</keyword>
<reference evidence="9 10" key="1">
    <citation type="journal article" date="2009" name="Nat. Biotechnol.">
        <title>Genome sequence of the recombinant protein production host Pichia pastoris.</title>
        <authorList>
            <person name="De Schutter K."/>
            <person name="Lin Y.C."/>
            <person name="Tiels P."/>
            <person name="Van Hecke A."/>
            <person name="Glinka S."/>
            <person name="Weber-Lehmann J."/>
            <person name="Rouze P."/>
            <person name="Van de Peer Y."/>
            <person name="Callewaert N."/>
        </authorList>
    </citation>
    <scope>NUCLEOTIDE SEQUENCE [LARGE SCALE GENOMIC DNA]</scope>
    <source>
        <strain evidence="10">GS115 / ATCC 20864</strain>
    </source>
</reference>
<keyword evidence="9" id="KW-0648">Protein biosynthesis</keyword>
<keyword evidence="9" id="KW-0396">Initiation factor</keyword>
<keyword evidence="10" id="KW-1185">Reference proteome</keyword>
<dbReference type="PANTHER" id="PTHR15180:SF1">
    <property type="entry name" value="GENERAL TRANSCRIPTION FACTOR 3C POLYPEPTIDE 1"/>
    <property type="match status" value="1"/>
</dbReference>
<dbReference type="GO" id="GO:0006384">
    <property type="term" value="P:transcription initiation at RNA polymerase III promoter"/>
    <property type="evidence" value="ECO:0007669"/>
    <property type="project" value="InterPro"/>
</dbReference>
<accession>C4QVY0</accession>
<feature type="region of interest" description="Disordered" evidence="6">
    <location>
        <begin position="507"/>
        <end position="544"/>
    </location>
</feature>
<evidence type="ECO:0000256" key="2">
    <source>
        <dbReference type="ARBA" id="ARBA00022553"/>
    </source>
</evidence>
<dbReference type="Pfam" id="PF20222">
    <property type="entry name" value="DUF6581"/>
    <property type="match status" value="1"/>
</dbReference>
<dbReference type="KEGG" id="ppa:PAS_chr1-1_0045"/>
<evidence type="ECO:0000313" key="9">
    <source>
        <dbReference type="EMBL" id="CAY67403.1"/>
    </source>
</evidence>
<dbReference type="STRING" id="644223.C4QVY0"/>
<evidence type="ECO:0000256" key="5">
    <source>
        <dbReference type="ARBA" id="ARBA00023242"/>
    </source>
</evidence>
<feature type="domain" description="B-block binding subunit of TFIIIC" evidence="7">
    <location>
        <begin position="109"/>
        <end position="176"/>
    </location>
</feature>
<dbReference type="InterPro" id="IPR044210">
    <property type="entry name" value="Tfc3-like"/>
</dbReference>
<gene>
    <name evidence="9" type="ordered locus">PAS_chr1-1_0045</name>
</gene>
<keyword evidence="3" id="KW-0238">DNA-binding</keyword>
<organism evidence="9 10">
    <name type="scientific">Komagataella phaffii (strain GS115 / ATCC 20864)</name>
    <name type="common">Yeast</name>
    <name type="synonym">Pichia pastoris</name>
    <dbReference type="NCBI Taxonomy" id="644223"/>
    <lineage>
        <taxon>Eukaryota</taxon>
        <taxon>Fungi</taxon>
        <taxon>Dikarya</taxon>
        <taxon>Ascomycota</taxon>
        <taxon>Saccharomycotina</taxon>
        <taxon>Pichiomycetes</taxon>
        <taxon>Pichiales</taxon>
        <taxon>Pichiaceae</taxon>
        <taxon>Komagataella</taxon>
    </lineage>
</organism>
<dbReference type="GO" id="GO:0003743">
    <property type="term" value="F:translation initiation factor activity"/>
    <property type="evidence" value="ECO:0007669"/>
    <property type="project" value="UniProtKB-KW"/>
</dbReference>
<protein>
    <submittedName>
        <fullName evidence="9">Largest of six subunits of the RNA polymerase III transcription initiation factor complex (TFIIIC)</fullName>
    </submittedName>
</protein>
<dbReference type="GO" id="GO:0042791">
    <property type="term" value="P:5S class rRNA transcription by RNA polymerase III"/>
    <property type="evidence" value="ECO:0007669"/>
    <property type="project" value="TreeGrafter"/>
</dbReference>
<evidence type="ECO:0000256" key="1">
    <source>
        <dbReference type="ARBA" id="ARBA00004123"/>
    </source>
</evidence>
<evidence type="ECO:0000313" key="10">
    <source>
        <dbReference type="Proteomes" id="UP000000314"/>
    </source>
</evidence>